<dbReference type="NCBIfam" id="TIGR01352">
    <property type="entry name" value="tonB_Cterm"/>
    <property type="match status" value="1"/>
</dbReference>
<reference evidence="12" key="1">
    <citation type="submission" date="2015-06" db="EMBL/GenBank/DDBJ databases">
        <authorList>
            <person name="Lim Y.L."/>
            <person name="Ee R."/>
            <person name="Yong D."/>
            <person name="How K.Y."/>
            <person name="Yin W.F."/>
            <person name="Chan K.G."/>
        </authorList>
    </citation>
    <scope>NUCLEOTIDE SEQUENCE [LARGE SCALE GENOMIC DNA]</scope>
    <source>
        <strain evidence="12">DSM 25325</strain>
    </source>
</reference>
<dbReference type="PANTHER" id="PTHR33446:SF2">
    <property type="entry name" value="PROTEIN TONB"/>
    <property type="match status" value="1"/>
</dbReference>
<keyword evidence="12" id="KW-1185">Reference proteome</keyword>
<dbReference type="AlphaFoldDB" id="A0A0G3EK22"/>
<dbReference type="PATRIC" id="fig|445709.3.peg.580"/>
<dbReference type="InterPro" id="IPR006260">
    <property type="entry name" value="TonB/TolA_C"/>
</dbReference>
<evidence type="ECO:0000256" key="6">
    <source>
        <dbReference type="ARBA" id="ARBA00022692"/>
    </source>
</evidence>
<evidence type="ECO:0000256" key="5">
    <source>
        <dbReference type="ARBA" id="ARBA00022519"/>
    </source>
</evidence>
<evidence type="ECO:0000256" key="2">
    <source>
        <dbReference type="ARBA" id="ARBA00006555"/>
    </source>
</evidence>
<dbReference type="PROSITE" id="PS52015">
    <property type="entry name" value="TONB_CTD"/>
    <property type="match status" value="1"/>
</dbReference>
<feature type="domain" description="TonB C-terminal" evidence="10">
    <location>
        <begin position="9"/>
        <end position="100"/>
    </location>
</feature>
<dbReference type="InterPro" id="IPR051045">
    <property type="entry name" value="TonB-dependent_transducer"/>
</dbReference>
<evidence type="ECO:0000313" key="11">
    <source>
        <dbReference type="EMBL" id="AKJ67295.1"/>
    </source>
</evidence>
<dbReference type="GO" id="GO:0098797">
    <property type="term" value="C:plasma membrane protein complex"/>
    <property type="evidence" value="ECO:0007669"/>
    <property type="project" value="TreeGrafter"/>
</dbReference>
<dbReference type="InterPro" id="IPR037682">
    <property type="entry name" value="TonB_C"/>
</dbReference>
<keyword evidence="4" id="KW-1003">Cell membrane</keyword>
<evidence type="ECO:0000256" key="1">
    <source>
        <dbReference type="ARBA" id="ARBA00004383"/>
    </source>
</evidence>
<dbReference type="KEGG" id="ptx:ABW99_02670"/>
<dbReference type="PANTHER" id="PTHR33446">
    <property type="entry name" value="PROTEIN TONB-RELATED"/>
    <property type="match status" value="1"/>
</dbReference>
<evidence type="ECO:0000256" key="8">
    <source>
        <dbReference type="ARBA" id="ARBA00022989"/>
    </source>
</evidence>
<evidence type="ECO:0000256" key="7">
    <source>
        <dbReference type="ARBA" id="ARBA00022927"/>
    </source>
</evidence>
<keyword evidence="9" id="KW-0472">Membrane</keyword>
<dbReference type="Pfam" id="PF03544">
    <property type="entry name" value="TonB_C"/>
    <property type="match status" value="1"/>
</dbReference>
<dbReference type="GO" id="GO:0031992">
    <property type="term" value="F:energy transducer activity"/>
    <property type="evidence" value="ECO:0007669"/>
    <property type="project" value="TreeGrafter"/>
</dbReference>
<protein>
    <recommendedName>
        <fullName evidence="10">TonB C-terminal domain-containing protein</fullName>
    </recommendedName>
</protein>
<dbReference type="Gene3D" id="3.30.1150.10">
    <property type="match status" value="1"/>
</dbReference>
<accession>A0A0G3EK22</accession>
<dbReference type="STRING" id="445709.ABW99_02670"/>
<evidence type="ECO:0000313" key="12">
    <source>
        <dbReference type="Proteomes" id="UP000036700"/>
    </source>
</evidence>
<evidence type="ECO:0000256" key="9">
    <source>
        <dbReference type="ARBA" id="ARBA00023136"/>
    </source>
</evidence>
<evidence type="ECO:0000256" key="3">
    <source>
        <dbReference type="ARBA" id="ARBA00022448"/>
    </source>
</evidence>
<comment type="subcellular location">
    <subcellularLocation>
        <location evidence="1">Cell inner membrane</location>
        <topology evidence="1">Single-pass membrane protein</topology>
        <orientation evidence="1">Periplasmic side</orientation>
    </subcellularLocation>
</comment>
<dbReference type="Proteomes" id="UP000036700">
    <property type="component" value="Chromosome"/>
</dbReference>
<evidence type="ECO:0000259" key="10">
    <source>
        <dbReference type="PROSITE" id="PS52015"/>
    </source>
</evidence>
<keyword evidence="7" id="KW-0653">Protein transport</keyword>
<gene>
    <name evidence="11" type="ORF">ABW99_02670</name>
</gene>
<organism evidence="11 12">
    <name type="scientific">Pandoraea thiooxydans</name>
    <dbReference type="NCBI Taxonomy" id="445709"/>
    <lineage>
        <taxon>Bacteria</taxon>
        <taxon>Pseudomonadati</taxon>
        <taxon>Pseudomonadota</taxon>
        <taxon>Betaproteobacteria</taxon>
        <taxon>Burkholderiales</taxon>
        <taxon>Burkholderiaceae</taxon>
        <taxon>Pandoraea</taxon>
    </lineage>
</organism>
<keyword evidence="5" id="KW-0997">Cell inner membrane</keyword>
<keyword evidence="6" id="KW-0812">Transmembrane</keyword>
<dbReference type="SUPFAM" id="SSF74653">
    <property type="entry name" value="TolA/TonB C-terminal domain"/>
    <property type="match status" value="1"/>
</dbReference>
<dbReference type="GO" id="GO:0015031">
    <property type="term" value="P:protein transport"/>
    <property type="evidence" value="ECO:0007669"/>
    <property type="project" value="UniProtKB-KW"/>
</dbReference>
<dbReference type="EMBL" id="CP011568">
    <property type="protein sequence ID" value="AKJ67295.1"/>
    <property type="molecule type" value="Genomic_DNA"/>
</dbReference>
<keyword evidence="8" id="KW-1133">Transmembrane helix</keyword>
<keyword evidence="3" id="KW-0813">Transport</keyword>
<comment type="similarity">
    <text evidence="2">Belongs to the TonB family.</text>
</comment>
<dbReference type="GO" id="GO:0055085">
    <property type="term" value="P:transmembrane transport"/>
    <property type="evidence" value="ECO:0007669"/>
    <property type="project" value="InterPro"/>
</dbReference>
<sequence>MLATKTISFNELKQLDCQIPQPVYPRKSKRLDQEGVVVLKVTIGANGHVVAAAVSKSSGFPLLDAAAVDALRVGQCHPYVDGGLPRQVQALQAIAFRLND</sequence>
<evidence type="ECO:0000256" key="4">
    <source>
        <dbReference type="ARBA" id="ARBA00022475"/>
    </source>
</evidence>
<proteinExistence type="inferred from homology"/>
<name>A0A0G3EK22_9BURK</name>